<dbReference type="PANTHER" id="PTHR10815:SF13">
    <property type="entry name" value="METHYLATED-DNA--PROTEIN-CYSTEINE METHYLTRANSFERASE"/>
    <property type="match status" value="1"/>
</dbReference>
<evidence type="ECO:0000313" key="6">
    <source>
        <dbReference type="EMBL" id="ORY52045.1"/>
    </source>
</evidence>
<reference evidence="6 7" key="1">
    <citation type="submission" date="2016-07" db="EMBL/GenBank/DDBJ databases">
        <title>Pervasive Adenine N6-methylation of Active Genes in Fungi.</title>
        <authorList>
            <consortium name="DOE Joint Genome Institute"/>
            <person name="Mondo S.J."/>
            <person name="Dannebaum R.O."/>
            <person name="Kuo R.C."/>
            <person name="Labutti K."/>
            <person name="Haridas S."/>
            <person name="Kuo A."/>
            <person name="Salamov A."/>
            <person name="Ahrendt S.R."/>
            <person name="Lipzen A."/>
            <person name="Sullivan W."/>
            <person name="Andreopoulos W.B."/>
            <person name="Clum A."/>
            <person name="Lindquist E."/>
            <person name="Daum C."/>
            <person name="Ramamoorthy G.K."/>
            <person name="Gryganskyi A."/>
            <person name="Culley D."/>
            <person name="Magnuson J.K."/>
            <person name="James T.Y."/>
            <person name="O'Malley M.A."/>
            <person name="Stajich J.E."/>
            <person name="Spatafora J.W."/>
            <person name="Visel A."/>
            <person name="Grigoriev I.V."/>
        </authorList>
    </citation>
    <scope>NUCLEOTIDE SEQUENCE [LARGE SCALE GENOMIC DNA]</scope>
    <source>
        <strain evidence="6 7">JEL800</strain>
    </source>
</reference>
<evidence type="ECO:0000256" key="1">
    <source>
        <dbReference type="ARBA" id="ARBA00008711"/>
    </source>
</evidence>
<dbReference type="Pfam" id="PF01035">
    <property type="entry name" value="DNA_binding_1"/>
    <property type="match status" value="1"/>
</dbReference>
<dbReference type="SUPFAM" id="SSF46767">
    <property type="entry name" value="Methylated DNA-protein cysteine methyltransferase, C-terminal domain"/>
    <property type="match status" value="1"/>
</dbReference>
<evidence type="ECO:0000313" key="7">
    <source>
        <dbReference type="Proteomes" id="UP000193642"/>
    </source>
</evidence>
<dbReference type="NCBIfam" id="TIGR00589">
    <property type="entry name" value="ogt"/>
    <property type="match status" value="1"/>
</dbReference>
<dbReference type="InterPro" id="IPR036388">
    <property type="entry name" value="WH-like_DNA-bd_sf"/>
</dbReference>
<protein>
    <recommendedName>
        <fullName evidence="3">Methylated-DNA--protein-cysteine methyltransferase</fullName>
        <ecNumber evidence="2">2.1.1.63</ecNumber>
    </recommendedName>
</protein>
<feature type="domain" description="Methylated-DNA-[protein]-cysteine S-methyltransferase DNA binding" evidence="5">
    <location>
        <begin position="138"/>
        <end position="217"/>
    </location>
</feature>
<gene>
    <name evidence="6" type="ORF">BCR33DRAFT_846017</name>
</gene>
<dbReference type="EMBL" id="MCGO01000004">
    <property type="protein sequence ID" value="ORY52045.1"/>
    <property type="molecule type" value="Genomic_DNA"/>
</dbReference>
<dbReference type="CDD" id="cd06445">
    <property type="entry name" value="ATase"/>
    <property type="match status" value="1"/>
</dbReference>
<evidence type="ECO:0000256" key="3">
    <source>
        <dbReference type="ARBA" id="ARBA00015377"/>
    </source>
</evidence>
<dbReference type="InterPro" id="IPR014048">
    <property type="entry name" value="MethylDNA_cys_MeTrfase_DNA-bd"/>
</dbReference>
<organism evidence="6 7">
    <name type="scientific">Rhizoclosmatium globosum</name>
    <dbReference type="NCBI Taxonomy" id="329046"/>
    <lineage>
        <taxon>Eukaryota</taxon>
        <taxon>Fungi</taxon>
        <taxon>Fungi incertae sedis</taxon>
        <taxon>Chytridiomycota</taxon>
        <taxon>Chytridiomycota incertae sedis</taxon>
        <taxon>Chytridiomycetes</taxon>
        <taxon>Chytridiales</taxon>
        <taxon>Chytriomycetaceae</taxon>
        <taxon>Rhizoclosmatium</taxon>
    </lineage>
</organism>
<dbReference type="AlphaFoldDB" id="A0A1Y2D0B7"/>
<dbReference type="OrthoDB" id="1907495at2759"/>
<dbReference type="EC" id="2.1.1.63" evidence="2"/>
<keyword evidence="4" id="KW-0227">DNA damage</keyword>
<sequence>MTLLSIQWRVLESTPLGSICLAATAKGIVFLNAVEVRTSKYFSEGGPGSAEAVVPNELSRAIAAWKIQPESLKLVHVPADASTTDIEPFPSLDVAASRLTEYLDSLDQSAGLRVPTDDALCGTPVDWTFLEDHTSATKAAVWKVIASIPRGDIWDYSRVAKEAGCAKAIRNVATVIGSNFVPLIVPCHRVCGKDGKMRGFSFPGGLDVKRRLLKMETGRVFAR</sequence>
<dbReference type="Proteomes" id="UP000193642">
    <property type="component" value="Unassembled WGS sequence"/>
</dbReference>
<dbReference type="InterPro" id="IPR036217">
    <property type="entry name" value="MethylDNA_cys_MeTrfase_DNAb"/>
</dbReference>
<evidence type="ECO:0000256" key="2">
    <source>
        <dbReference type="ARBA" id="ARBA00011918"/>
    </source>
</evidence>
<evidence type="ECO:0000256" key="4">
    <source>
        <dbReference type="ARBA" id="ARBA00022763"/>
    </source>
</evidence>
<keyword evidence="7" id="KW-1185">Reference proteome</keyword>
<name>A0A1Y2D0B7_9FUNG</name>
<dbReference type="PANTHER" id="PTHR10815">
    <property type="entry name" value="METHYLATED-DNA--PROTEIN-CYSTEINE METHYLTRANSFERASE"/>
    <property type="match status" value="1"/>
</dbReference>
<dbReference type="Gene3D" id="1.10.10.10">
    <property type="entry name" value="Winged helix-like DNA-binding domain superfamily/Winged helix DNA-binding domain"/>
    <property type="match status" value="1"/>
</dbReference>
<comment type="caution">
    <text evidence="6">The sequence shown here is derived from an EMBL/GenBank/DDBJ whole genome shotgun (WGS) entry which is preliminary data.</text>
</comment>
<dbReference type="GO" id="GO:0003908">
    <property type="term" value="F:methylated-DNA-[protein]-cysteine S-methyltransferase activity"/>
    <property type="evidence" value="ECO:0007669"/>
    <property type="project" value="UniProtKB-EC"/>
</dbReference>
<dbReference type="GO" id="GO:0006281">
    <property type="term" value="P:DNA repair"/>
    <property type="evidence" value="ECO:0007669"/>
    <property type="project" value="InterPro"/>
</dbReference>
<evidence type="ECO:0000259" key="5">
    <source>
        <dbReference type="Pfam" id="PF01035"/>
    </source>
</evidence>
<dbReference type="STRING" id="329046.A0A1Y2D0B7"/>
<accession>A0A1Y2D0B7</accession>
<comment type="similarity">
    <text evidence="1">Belongs to the MGMT family.</text>
</comment>
<proteinExistence type="inferred from homology"/>